<accession>A0A840D9J3</accession>
<protein>
    <submittedName>
        <fullName evidence="1">Uncharacterized protein</fullName>
    </submittedName>
</protein>
<dbReference type="Proteomes" id="UP000560658">
    <property type="component" value="Unassembled WGS sequence"/>
</dbReference>
<dbReference type="EMBL" id="JACIER010000011">
    <property type="protein sequence ID" value="MBB4045062.1"/>
    <property type="molecule type" value="Genomic_DNA"/>
</dbReference>
<organism evidence="1 2">
    <name type="scientific">Bacteroides reticulotermitis</name>
    <dbReference type="NCBI Taxonomy" id="1133319"/>
    <lineage>
        <taxon>Bacteria</taxon>
        <taxon>Pseudomonadati</taxon>
        <taxon>Bacteroidota</taxon>
        <taxon>Bacteroidia</taxon>
        <taxon>Bacteroidales</taxon>
        <taxon>Bacteroidaceae</taxon>
        <taxon>Bacteroides</taxon>
    </lineage>
</organism>
<name>A0A840D9J3_9BACE</name>
<evidence type="ECO:0000313" key="2">
    <source>
        <dbReference type="Proteomes" id="UP000560658"/>
    </source>
</evidence>
<proteinExistence type="predicted"/>
<evidence type="ECO:0000313" key="1">
    <source>
        <dbReference type="EMBL" id="MBB4045062.1"/>
    </source>
</evidence>
<reference evidence="1" key="1">
    <citation type="submission" date="2020-08" db="EMBL/GenBank/DDBJ databases">
        <title>Genomic Encyclopedia of Type Strains, Phase IV (KMG-IV): sequencing the most valuable type-strain genomes for metagenomic binning, comparative biology and taxonomic classification.</title>
        <authorList>
            <person name="Goeker M."/>
        </authorList>
    </citation>
    <scope>NUCLEOTIDE SEQUENCE [LARGE SCALE GENOMIC DNA]</scope>
    <source>
        <strain evidence="1">DSM 105720</strain>
    </source>
</reference>
<sequence>MEAKFKGSIDGIIAAISYGTNPLGHYLFMKLK</sequence>
<dbReference type="AlphaFoldDB" id="A0A840D9J3"/>
<keyword evidence="2" id="KW-1185">Reference proteome</keyword>
<comment type="caution">
    <text evidence="1">The sequence shown here is derived from an EMBL/GenBank/DDBJ whole genome shotgun (WGS) entry which is preliminary data.</text>
</comment>
<gene>
    <name evidence="1" type="ORF">GGR06_002864</name>
</gene>